<dbReference type="Proteomes" id="UP000320672">
    <property type="component" value="Chromosome"/>
</dbReference>
<dbReference type="EMBL" id="CP036262">
    <property type="protein sequence ID" value="QDS93332.1"/>
    <property type="molecule type" value="Genomic_DNA"/>
</dbReference>
<sequence>MRIKAQRATDKRGSVARWAFLFAIPTPAADAQCHLLWHLRAVFLADRRKPTGKFIVFSIRLPDGSRRSAKKVDDIGLTPPASIRRPPGYVFTRPHVDLSTTATPSFIDFTSRAKRKFQTGCDAGRNGSQRPNSRTELNAILRFAIFAKPSQRNYLTTILQRSD</sequence>
<evidence type="ECO:0000313" key="2">
    <source>
        <dbReference type="Proteomes" id="UP000320672"/>
    </source>
</evidence>
<accession>A0A517MEL5</accession>
<dbReference type="KEGG" id="rml:FF011L_20950"/>
<proteinExistence type="predicted"/>
<organism evidence="1 2">
    <name type="scientific">Roseimaritima multifibrata</name>
    <dbReference type="NCBI Taxonomy" id="1930274"/>
    <lineage>
        <taxon>Bacteria</taxon>
        <taxon>Pseudomonadati</taxon>
        <taxon>Planctomycetota</taxon>
        <taxon>Planctomycetia</taxon>
        <taxon>Pirellulales</taxon>
        <taxon>Pirellulaceae</taxon>
        <taxon>Roseimaritima</taxon>
    </lineage>
</organism>
<dbReference type="RefSeq" id="WP_145351516.1">
    <property type="nucleotide sequence ID" value="NZ_CP036262.1"/>
</dbReference>
<name>A0A517MEL5_9BACT</name>
<protein>
    <submittedName>
        <fullName evidence="1">Uncharacterized protein</fullName>
    </submittedName>
</protein>
<gene>
    <name evidence="1" type="ORF">FF011L_20950</name>
</gene>
<evidence type="ECO:0000313" key="1">
    <source>
        <dbReference type="EMBL" id="QDS93332.1"/>
    </source>
</evidence>
<dbReference type="AlphaFoldDB" id="A0A517MEL5"/>
<reference evidence="1 2" key="1">
    <citation type="submission" date="2019-02" db="EMBL/GenBank/DDBJ databases">
        <title>Deep-cultivation of Planctomycetes and their phenomic and genomic characterization uncovers novel biology.</title>
        <authorList>
            <person name="Wiegand S."/>
            <person name="Jogler M."/>
            <person name="Boedeker C."/>
            <person name="Pinto D."/>
            <person name="Vollmers J."/>
            <person name="Rivas-Marin E."/>
            <person name="Kohn T."/>
            <person name="Peeters S.H."/>
            <person name="Heuer A."/>
            <person name="Rast P."/>
            <person name="Oberbeckmann S."/>
            <person name="Bunk B."/>
            <person name="Jeske O."/>
            <person name="Meyerdierks A."/>
            <person name="Storesund J.E."/>
            <person name="Kallscheuer N."/>
            <person name="Luecker S."/>
            <person name="Lage O.M."/>
            <person name="Pohl T."/>
            <person name="Merkel B.J."/>
            <person name="Hornburger P."/>
            <person name="Mueller R.-W."/>
            <person name="Bruemmer F."/>
            <person name="Labrenz M."/>
            <person name="Spormann A.M."/>
            <person name="Op den Camp H."/>
            <person name="Overmann J."/>
            <person name="Amann R."/>
            <person name="Jetten M.S.M."/>
            <person name="Mascher T."/>
            <person name="Medema M.H."/>
            <person name="Devos D.P."/>
            <person name="Kaster A.-K."/>
            <person name="Ovreas L."/>
            <person name="Rohde M."/>
            <person name="Galperin M.Y."/>
            <person name="Jogler C."/>
        </authorList>
    </citation>
    <scope>NUCLEOTIDE SEQUENCE [LARGE SCALE GENOMIC DNA]</scope>
    <source>
        <strain evidence="1 2">FF011L</strain>
    </source>
</reference>
<keyword evidence="2" id="KW-1185">Reference proteome</keyword>